<dbReference type="InterPro" id="IPR024185">
    <property type="entry name" value="FTHF_cligase-like_sf"/>
</dbReference>
<gene>
    <name evidence="6" type="ORF">EV668_2650</name>
</gene>
<evidence type="ECO:0000256" key="2">
    <source>
        <dbReference type="ARBA" id="ARBA00022741"/>
    </source>
</evidence>
<dbReference type="Proteomes" id="UP000295122">
    <property type="component" value="Unassembled WGS sequence"/>
</dbReference>
<dbReference type="Pfam" id="PF01812">
    <property type="entry name" value="5-FTHF_cyc-lig"/>
    <property type="match status" value="1"/>
</dbReference>
<comment type="cofactor">
    <cofactor evidence="5">
        <name>Mg(2+)</name>
        <dbReference type="ChEBI" id="CHEBI:18420"/>
    </cofactor>
</comment>
<dbReference type="InterPro" id="IPR037171">
    <property type="entry name" value="NagB/RpiA_transferase-like"/>
</dbReference>
<keyword evidence="6" id="KW-0436">Ligase</keyword>
<dbReference type="GO" id="GO:0009396">
    <property type="term" value="P:folic acid-containing compound biosynthetic process"/>
    <property type="evidence" value="ECO:0007669"/>
    <property type="project" value="TreeGrafter"/>
</dbReference>
<dbReference type="GO" id="GO:0005524">
    <property type="term" value="F:ATP binding"/>
    <property type="evidence" value="ECO:0007669"/>
    <property type="project" value="UniProtKB-KW"/>
</dbReference>
<dbReference type="PANTHER" id="PTHR23407">
    <property type="entry name" value="ATPASE INHIBITOR/5-FORMYLTETRAHYDROFOLATE CYCLO-LIGASE"/>
    <property type="match status" value="1"/>
</dbReference>
<feature type="binding site" evidence="4">
    <location>
        <position position="68"/>
    </location>
    <ligand>
        <name>substrate</name>
    </ligand>
</feature>
<accession>A0A4R7BYI8</accession>
<dbReference type="PANTHER" id="PTHR23407:SF1">
    <property type="entry name" value="5-FORMYLTETRAHYDROFOLATE CYCLO-LIGASE"/>
    <property type="match status" value="1"/>
</dbReference>
<evidence type="ECO:0000313" key="7">
    <source>
        <dbReference type="Proteomes" id="UP000295122"/>
    </source>
</evidence>
<protein>
    <recommendedName>
        <fullName evidence="5">5-formyltetrahydrofolate cyclo-ligase</fullName>
        <ecNumber evidence="5">6.3.3.2</ecNumber>
    </recommendedName>
</protein>
<keyword evidence="3 4" id="KW-0067">ATP-binding</keyword>
<dbReference type="EMBL" id="SNZR01000013">
    <property type="protein sequence ID" value="TDR89815.1"/>
    <property type="molecule type" value="Genomic_DNA"/>
</dbReference>
<comment type="catalytic activity">
    <reaction evidence="5">
        <text>(6S)-5-formyl-5,6,7,8-tetrahydrofolate + ATP = (6R)-5,10-methenyltetrahydrofolate + ADP + phosphate</text>
        <dbReference type="Rhea" id="RHEA:10488"/>
        <dbReference type="ChEBI" id="CHEBI:30616"/>
        <dbReference type="ChEBI" id="CHEBI:43474"/>
        <dbReference type="ChEBI" id="CHEBI:57455"/>
        <dbReference type="ChEBI" id="CHEBI:57457"/>
        <dbReference type="ChEBI" id="CHEBI:456216"/>
        <dbReference type="EC" id="6.3.3.2"/>
    </reaction>
</comment>
<name>A0A4R7BYI8_9HYPH</name>
<keyword evidence="5" id="KW-0479">Metal-binding</keyword>
<reference evidence="6 7" key="1">
    <citation type="submission" date="2019-03" db="EMBL/GenBank/DDBJ databases">
        <title>Genomic Encyclopedia of Type Strains, Phase IV (KMG-IV): sequencing the most valuable type-strain genomes for metagenomic binning, comparative biology and taxonomic classification.</title>
        <authorList>
            <person name="Goeker M."/>
        </authorList>
    </citation>
    <scope>NUCLEOTIDE SEQUENCE [LARGE SCALE GENOMIC DNA]</scope>
    <source>
        <strain evidence="6 7">DSM 25903</strain>
    </source>
</reference>
<dbReference type="NCBIfam" id="TIGR02727">
    <property type="entry name" value="MTHFS_bact"/>
    <property type="match status" value="1"/>
</dbReference>
<dbReference type="InterPro" id="IPR002698">
    <property type="entry name" value="FTHF_cligase"/>
</dbReference>
<dbReference type="SUPFAM" id="SSF100950">
    <property type="entry name" value="NagB/RpiA/CoA transferase-like"/>
    <property type="match status" value="1"/>
</dbReference>
<dbReference type="EC" id="6.3.3.2" evidence="5"/>
<dbReference type="RefSeq" id="WP_133770723.1">
    <property type="nucleotide sequence ID" value="NZ_SNZR01000013.1"/>
</dbReference>
<dbReference type="GO" id="GO:0030272">
    <property type="term" value="F:5-formyltetrahydrofolate cyclo-ligase activity"/>
    <property type="evidence" value="ECO:0007669"/>
    <property type="project" value="UniProtKB-EC"/>
</dbReference>
<evidence type="ECO:0000256" key="5">
    <source>
        <dbReference type="RuleBase" id="RU361279"/>
    </source>
</evidence>
<evidence type="ECO:0000313" key="6">
    <source>
        <dbReference type="EMBL" id="TDR89815.1"/>
    </source>
</evidence>
<dbReference type="PIRSF" id="PIRSF006806">
    <property type="entry name" value="FTHF_cligase"/>
    <property type="match status" value="1"/>
</dbReference>
<comment type="caution">
    <text evidence="6">The sequence shown here is derived from an EMBL/GenBank/DDBJ whole genome shotgun (WGS) entry which is preliminary data.</text>
</comment>
<organism evidence="6 7">
    <name type="scientific">Enterovirga rhinocerotis</name>
    <dbReference type="NCBI Taxonomy" id="1339210"/>
    <lineage>
        <taxon>Bacteria</taxon>
        <taxon>Pseudomonadati</taxon>
        <taxon>Pseudomonadota</taxon>
        <taxon>Alphaproteobacteria</taxon>
        <taxon>Hyphomicrobiales</taxon>
        <taxon>Methylobacteriaceae</taxon>
        <taxon>Enterovirga</taxon>
    </lineage>
</organism>
<dbReference type="GO" id="GO:0035999">
    <property type="term" value="P:tetrahydrofolate interconversion"/>
    <property type="evidence" value="ECO:0007669"/>
    <property type="project" value="TreeGrafter"/>
</dbReference>
<dbReference type="OrthoDB" id="9801938at2"/>
<evidence type="ECO:0000256" key="3">
    <source>
        <dbReference type="ARBA" id="ARBA00022840"/>
    </source>
</evidence>
<proteinExistence type="inferred from homology"/>
<keyword evidence="2 4" id="KW-0547">Nucleotide-binding</keyword>
<dbReference type="GO" id="GO:0046872">
    <property type="term" value="F:metal ion binding"/>
    <property type="evidence" value="ECO:0007669"/>
    <property type="project" value="UniProtKB-KW"/>
</dbReference>
<comment type="similarity">
    <text evidence="1 5">Belongs to the 5-formyltetrahydrofolate cyclo-ligase family.</text>
</comment>
<keyword evidence="7" id="KW-1185">Reference proteome</keyword>
<feature type="binding site" evidence="4">
    <location>
        <begin position="17"/>
        <end position="21"/>
    </location>
    <ligand>
        <name>ATP</name>
        <dbReference type="ChEBI" id="CHEBI:30616"/>
    </ligand>
</feature>
<sequence length="203" mass="22056">MTDETHPDSETGIAALKDALRREGFTRRDALDAGWRMEASRRIAASVLALPDLADLEPVGAYWPMRSEVDPRPTLAALAGRGCAVALSQTRMPTLVWRAWKPGDRLAHGGFGVMEPGPDAAEVSPRALLVPLCRFDRTGGRIGYGKGHFDRSITALSALHPLLTIGIAFSVQEADAVPMASHDRPLDLVVTEREVIRARESVR</sequence>
<dbReference type="AlphaFoldDB" id="A0A4R7BYI8"/>
<evidence type="ECO:0000256" key="4">
    <source>
        <dbReference type="PIRSR" id="PIRSR006806-1"/>
    </source>
</evidence>
<keyword evidence="5" id="KW-0460">Magnesium</keyword>
<dbReference type="Gene3D" id="3.40.50.10420">
    <property type="entry name" value="NagB/RpiA/CoA transferase-like"/>
    <property type="match status" value="1"/>
</dbReference>
<evidence type="ECO:0000256" key="1">
    <source>
        <dbReference type="ARBA" id="ARBA00010638"/>
    </source>
</evidence>